<dbReference type="GO" id="GO:0016740">
    <property type="term" value="F:transferase activity"/>
    <property type="evidence" value="ECO:0007669"/>
    <property type="project" value="UniProtKB-KW"/>
</dbReference>
<dbReference type="PANTHER" id="PTHR12526">
    <property type="entry name" value="GLYCOSYLTRANSFERASE"/>
    <property type="match status" value="1"/>
</dbReference>
<dbReference type="Pfam" id="PF13692">
    <property type="entry name" value="Glyco_trans_1_4"/>
    <property type="match status" value="1"/>
</dbReference>
<sequence length="406" mass="46304">MKIYNKDSILYLGFALPLSLQLEIEKLDEYPHFATNKFSNSIIKSLKNSFNNVSVISTAEIRNYPSVKKLFFKSKSINDVYYSGHFIGFINLILLKHLTRFINLFPIGIKVIDKNKINYILVHGTHTPFMLYAILLKLISKVEISLILTDQHGLEVSSDGFLGKFFRNIDKWLMKFMINKFDSYICLSEAFVLKFKLKNALILPGIVNSEIGFFEKLIHKKENNYFKIVFAGGLNKNNGVDILLKAISAINLDNLRFHILGKGELINDVILASKNDNRIIYEGVKHSNNLLETLISSDLLINPRPIKLDSSRYSFPSKLLEYMSTGVPILTTKLESIPPYFYDCLYFTRDDSAAALSTGIINFYNLPEYKRKIMGENAKEKAIKHYGEGAVGSKIHSLLTRKSNEV</sequence>
<dbReference type="PANTHER" id="PTHR12526:SF630">
    <property type="entry name" value="GLYCOSYLTRANSFERASE"/>
    <property type="match status" value="1"/>
</dbReference>
<dbReference type="Gene3D" id="3.40.50.2000">
    <property type="entry name" value="Glycogen Phosphorylase B"/>
    <property type="match status" value="2"/>
</dbReference>
<evidence type="ECO:0000313" key="1">
    <source>
        <dbReference type="EMBL" id="RXK48271.1"/>
    </source>
</evidence>
<keyword evidence="2" id="KW-1185">Reference proteome</keyword>
<organism evidence="1 2">
    <name type="scientific">Aquirufa rosea</name>
    <dbReference type="NCBI Taxonomy" id="2509241"/>
    <lineage>
        <taxon>Bacteria</taxon>
        <taxon>Pseudomonadati</taxon>
        <taxon>Bacteroidota</taxon>
        <taxon>Cytophagia</taxon>
        <taxon>Cytophagales</taxon>
        <taxon>Flectobacillaceae</taxon>
        <taxon>Aquirufa</taxon>
    </lineage>
</organism>
<dbReference type="AlphaFoldDB" id="A0A4Q1BYX6"/>
<protein>
    <submittedName>
        <fullName evidence="1">Glycosyltransferase</fullName>
    </submittedName>
</protein>
<reference evidence="1 2" key="1">
    <citation type="submission" date="2019-01" db="EMBL/GenBank/DDBJ databases">
        <title>Cytophagaceae bacterium strain CAR-16.</title>
        <authorList>
            <person name="Chen W.-M."/>
        </authorList>
    </citation>
    <scope>NUCLEOTIDE SEQUENCE [LARGE SCALE GENOMIC DNA]</scope>
    <source>
        <strain evidence="1 2">CAR-16</strain>
    </source>
</reference>
<dbReference type="EMBL" id="SDHY01000005">
    <property type="protein sequence ID" value="RXK48271.1"/>
    <property type="molecule type" value="Genomic_DNA"/>
</dbReference>
<dbReference type="SUPFAM" id="SSF53756">
    <property type="entry name" value="UDP-Glycosyltransferase/glycogen phosphorylase"/>
    <property type="match status" value="1"/>
</dbReference>
<dbReference type="RefSeq" id="WP_129027501.1">
    <property type="nucleotide sequence ID" value="NZ_SDHY01000005.1"/>
</dbReference>
<accession>A0A4Q1BYX6</accession>
<comment type="caution">
    <text evidence="1">The sequence shown here is derived from an EMBL/GenBank/DDBJ whole genome shotgun (WGS) entry which is preliminary data.</text>
</comment>
<dbReference type="OrthoDB" id="596635at2"/>
<dbReference type="Proteomes" id="UP000289455">
    <property type="component" value="Unassembled WGS sequence"/>
</dbReference>
<evidence type="ECO:0000313" key="2">
    <source>
        <dbReference type="Proteomes" id="UP000289455"/>
    </source>
</evidence>
<name>A0A4Q1BYX6_9BACT</name>
<keyword evidence="1" id="KW-0808">Transferase</keyword>
<proteinExistence type="predicted"/>
<gene>
    <name evidence="1" type="ORF">ESB04_09515</name>
</gene>
<dbReference type="CDD" id="cd03801">
    <property type="entry name" value="GT4_PimA-like"/>
    <property type="match status" value="1"/>
</dbReference>